<evidence type="ECO:0000256" key="3">
    <source>
        <dbReference type="ARBA" id="ARBA00023002"/>
    </source>
</evidence>
<dbReference type="PANTHER" id="PTHR43673">
    <property type="entry name" value="NAD(P)H NITROREDUCTASE YDGI-RELATED"/>
    <property type="match status" value="1"/>
</dbReference>
<dbReference type="PANTHER" id="PTHR43673:SF10">
    <property type="entry name" value="NADH DEHYDROGENASE_NAD(P)H NITROREDUCTASE XCC3605-RELATED"/>
    <property type="match status" value="1"/>
</dbReference>
<dbReference type="InterPro" id="IPR000415">
    <property type="entry name" value="Nitroreductase-like"/>
</dbReference>
<evidence type="ECO:0000259" key="4">
    <source>
        <dbReference type="Pfam" id="PF00881"/>
    </source>
</evidence>
<keyword evidence="2" id="KW-0521">NADP</keyword>
<comment type="similarity">
    <text evidence="1">Belongs to the nitroreductase family.</text>
</comment>
<evidence type="ECO:0000313" key="6">
    <source>
        <dbReference type="Proteomes" id="UP000247838"/>
    </source>
</evidence>
<evidence type="ECO:0000256" key="2">
    <source>
        <dbReference type="ARBA" id="ARBA00022857"/>
    </source>
</evidence>
<keyword evidence="3" id="KW-0560">Oxidoreductase</keyword>
<dbReference type="EMBL" id="QGLM01000007">
    <property type="protein sequence ID" value="PXY95969.1"/>
    <property type="molecule type" value="Genomic_DNA"/>
</dbReference>
<proteinExistence type="inferred from homology"/>
<reference evidence="5 6" key="1">
    <citation type="submission" date="2018-05" db="EMBL/GenBank/DDBJ databases">
        <title>Reference genomes for bee gut microbiota database.</title>
        <authorList>
            <person name="Ellegaard K.M."/>
        </authorList>
    </citation>
    <scope>NUCLEOTIDE SEQUENCE [LARGE SCALE GENOMIC DNA]</scope>
    <source>
        <strain evidence="5 6">ESL0167</strain>
    </source>
</reference>
<dbReference type="InterPro" id="IPR029479">
    <property type="entry name" value="Nitroreductase"/>
</dbReference>
<dbReference type="Pfam" id="PF00881">
    <property type="entry name" value="Nitroreductase"/>
    <property type="match status" value="1"/>
</dbReference>
<dbReference type="GO" id="GO:0016491">
    <property type="term" value="F:oxidoreductase activity"/>
    <property type="evidence" value="ECO:0007669"/>
    <property type="project" value="UniProtKB-KW"/>
</dbReference>
<feature type="domain" description="Nitroreductase" evidence="4">
    <location>
        <begin position="22"/>
        <end position="182"/>
    </location>
</feature>
<evidence type="ECO:0000256" key="1">
    <source>
        <dbReference type="ARBA" id="ARBA00007118"/>
    </source>
</evidence>
<dbReference type="SUPFAM" id="SSF55469">
    <property type="entry name" value="FMN-dependent nitroreductase-like"/>
    <property type="match status" value="1"/>
</dbReference>
<dbReference type="Proteomes" id="UP000247838">
    <property type="component" value="Unassembled WGS sequence"/>
</dbReference>
<protein>
    <submittedName>
        <fullName evidence="5">NAD(P)H-dependent oxidoreductase</fullName>
    </submittedName>
</protein>
<sequence>MDRKRITYGDDMDKLTQAFNFRHACKVFDENKKIPQEEVNYILEAGRKSPSSFGLEPWHFIVVSDNKIKAALKPVCFEQKQITTCSHLVIVLYRKAGQFSLQSDYLRKAVARNLPNNTDIDSACQYFINYSQSLTDGHDLNHWSELQGYIASANMLTAAAYLGIDSCAIGGFEHDKVIEILEQVLPQFNRNDFGITLCLAFGYRKNQQSEQIRWSLDEITTFL</sequence>
<gene>
    <name evidence="5" type="ORF">DKK76_03510</name>
</gene>
<accession>A0A318MSL4</accession>
<comment type="caution">
    <text evidence="5">The sequence shown here is derived from an EMBL/GenBank/DDBJ whole genome shotgun (WGS) entry which is preliminary data.</text>
</comment>
<dbReference type="Gene3D" id="3.40.109.10">
    <property type="entry name" value="NADH Oxidase"/>
    <property type="match status" value="1"/>
</dbReference>
<dbReference type="AlphaFoldDB" id="A0A318MSL4"/>
<dbReference type="CDD" id="cd02149">
    <property type="entry name" value="NfsB-like"/>
    <property type="match status" value="1"/>
</dbReference>
<evidence type="ECO:0000313" key="5">
    <source>
        <dbReference type="EMBL" id="PXY95969.1"/>
    </source>
</evidence>
<organism evidence="5 6">
    <name type="scientific">Frischella perrara</name>
    <dbReference type="NCBI Taxonomy" id="1267021"/>
    <lineage>
        <taxon>Bacteria</taxon>
        <taxon>Pseudomonadati</taxon>
        <taxon>Pseudomonadota</taxon>
        <taxon>Gammaproteobacteria</taxon>
        <taxon>Orbales</taxon>
        <taxon>Orbaceae</taxon>
        <taxon>Frischella</taxon>
    </lineage>
</organism>
<dbReference type="InterPro" id="IPR033878">
    <property type="entry name" value="NfsB-like"/>
</dbReference>
<name>A0A318MSL4_FRIPE</name>